<evidence type="ECO:0000313" key="19">
    <source>
        <dbReference type="EMBL" id="VAW89834.1"/>
    </source>
</evidence>
<keyword evidence="4" id="KW-0862">Zinc</keyword>
<evidence type="ECO:0000259" key="16">
    <source>
        <dbReference type="Pfam" id="PF08936"/>
    </source>
</evidence>
<evidence type="ECO:0000259" key="18">
    <source>
        <dbReference type="Pfam" id="PF20687"/>
    </source>
</evidence>
<dbReference type="InterPro" id="IPR048619">
    <property type="entry name" value="CsoSCA_N"/>
</dbReference>
<dbReference type="InterPro" id="IPR014074">
    <property type="entry name" value="Carboxysome_shell_carb_anhy"/>
</dbReference>
<evidence type="ECO:0000256" key="12">
    <source>
        <dbReference type="ARBA" id="ARBA00030972"/>
    </source>
</evidence>
<keyword evidence="6" id="KW-0120">Carbon dioxide fixation</keyword>
<dbReference type="InterPro" id="IPR048620">
    <property type="entry name" value="CsoSCA_C"/>
</dbReference>
<evidence type="ECO:0000256" key="2">
    <source>
        <dbReference type="ARBA" id="ARBA00012925"/>
    </source>
</evidence>
<dbReference type="AlphaFoldDB" id="A0A3B1A7Z2"/>
<dbReference type="EC" id="4.2.1.1" evidence="2"/>
<feature type="region of interest" description="Disordered" evidence="15">
    <location>
        <begin position="1"/>
        <end position="23"/>
    </location>
</feature>
<dbReference type="Pfam" id="PF20687">
    <property type="entry name" value="CsoSCA_N"/>
    <property type="match status" value="1"/>
</dbReference>
<dbReference type="Pfam" id="PF20686">
    <property type="entry name" value="CsoSCA_cat"/>
    <property type="match status" value="1"/>
</dbReference>
<dbReference type="Gene3D" id="1.20.120.1310">
    <property type="entry name" value="Carboxysome Shell Carbonic Anhydrase, N-terminal helical domain"/>
    <property type="match status" value="1"/>
</dbReference>
<feature type="compositionally biased region" description="Basic residues" evidence="15">
    <location>
        <begin position="1"/>
        <end position="12"/>
    </location>
</feature>
<accession>A0A3B1A7Z2</accession>
<evidence type="ECO:0000256" key="10">
    <source>
        <dbReference type="ARBA" id="ARBA00024121"/>
    </source>
</evidence>
<dbReference type="InterPro" id="IPR043066">
    <property type="entry name" value="CsoSCA_C_sf"/>
</dbReference>
<comment type="catalytic activity">
    <reaction evidence="14">
        <text>hydrogencarbonate + H(+) = CO2 + H2O</text>
        <dbReference type="Rhea" id="RHEA:10748"/>
        <dbReference type="ChEBI" id="CHEBI:15377"/>
        <dbReference type="ChEBI" id="CHEBI:15378"/>
        <dbReference type="ChEBI" id="CHEBI:16526"/>
        <dbReference type="ChEBI" id="CHEBI:17544"/>
        <dbReference type="EC" id="4.2.1.1"/>
    </reaction>
</comment>
<comment type="similarity">
    <text evidence="9">Belongs to the beta-class carbonic anhydrase family. CsoSCA subfamily.</text>
</comment>
<dbReference type="Pfam" id="PF08936">
    <property type="entry name" value="CsoSCA_C"/>
    <property type="match status" value="1"/>
</dbReference>
<evidence type="ECO:0000256" key="4">
    <source>
        <dbReference type="ARBA" id="ARBA00022833"/>
    </source>
</evidence>
<comment type="subcellular location">
    <subcellularLocation>
        <location evidence="7">Carboxysome</location>
    </subcellularLocation>
</comment>
<dbReference type="GO" id="GO:0046872">
    <property type="term" value="F:metal ion binding"/>
    <property type="evidence" value="ECO:0007669"/>
    <property type="project" value="UniProtKB-KW"/>
</dbReference>
<feature type="domain" description="Carboxysome Shell Carbonic Anhydrase C-terminal" evidence="16">
    <location>
        <begin position="377"/>
        <end position="493"/>
    </location>
</feature>
<dbReference type="GO" id="GO:0031470">
    <property type="term" value="C:carboxysome"/>
    <property type="evidence" value="ECO:0007669"/>
    <property type="project" value="UniProtKB-SubCell"/>
</dbReference>
<sequence>MFNNKAKSRRPLQRQQPMQRSARPLGCVAAAGGGLSNSATHPFTRSAENSRLFAYEQQVKQAFARIEPVLKSLSAMQHEGDFEVQAQRFVNSELGFELPATLLADSWIKQLDIGQIYAWCVFEAFRKMSDDFFDTKPLADDDDAEFQGFLEQCGFHTLDVSPCADGRLAHVIRYVLRLPYKSVRRKSYAGAMFDVEDSLQKWSETEMRRHREGEPNSADAATRYLKVAVYHHSSSQPDGEGCAAHGSDTQRAADAALERLKDFRQGVENTFCCGASIDLLLIGLDTDNDVIRLHLPDADGEIDAMSYVDAAELHQATRNASTANAEAVICEYLQAKCDSLPGEGMVRLAARLLCGNLSQIDYVRQYHNGCYQDIGHQECFIGMGIGFEEVQLRNLTYFAYLKTVEEGAKDMDVGIKIFTGLNANRGLPIPVIIRHDYHGHVPGARVRAVARCHQLDTALRNRFSEYEERGLLHTLLMVRDCSNDAKAETIGSSLKLNKQVAH</sequence>
<dbReference type="GO" id="GO:0004089">
    <property type="term" value="F:carbonate dehydratase activity"/>
    <property type="evidence" value="ECO:0007669"/>
    <property type="project" value="UniProtKB-EC"/>
</dbReference>
<evidence type="ECO:0000256" key="13">
    <source>
        <dbReference type="ARBA" id="ARBA00033264"/>
    </source>
</evidence>
<feature type="domain" description="Carboxysome Shell Carbonic Anhydrase catalytic" evidence="17">
    <location>
        <begin position="146"/>
        <end position="376"/>
    </location>
</feature>
<proteinExistence type="inferred from homology"/>
<keyword evidence="5" id="KW-0456">Lyase</keyword>
<organism evidence="19">
    <name type="scientific">hydrothermal vent metagenome</name>
    <dbReference type="NCBI Taxonomy" id="652676"/>
    <lineage>
        <taxon>unclassified sequences</taxon>
        <taxon>metagenomes</taxon>
        <taxon>ecological metagenomes</taxon>
    </lineage>
</organism>
<evidence type="ECO:0000256" key="8">
    <source>
        <dbReference type="ARBA" id="ARBA00023669"/>
    </source>
</evidence>
<evidence type="ECO:0000256" key="9">
    <source>
        <dbReference type="ARBA" id="ARBA00024021"/>
    </source>
</evidence>
<dbReference type="EMBL" id="UOFP01000294">
    <property type="protein sequence ID" value="VAW89834.1"/>
    <property type="molecule type" value="Genomic_DNA"/>
</dbReference>
<evidence type="ECO:0000256" key="1">
    <source>
        <dbReference type="ARBA" id="ARBA00001947"/>
    </source>
</evidence>
<comment type="cofactor">
    <cofactor evidence="1">
        <name>Zn(2+)</name>
        <dbReference type="ChEBI" id="CHEBI:29105"/>
    </cofactor>
</comment>
<protein>
    <recommendedName>
        <fullName evidence="10">Carboxysome shell carbonic anhydrase</fullName>
        <ecNumber evidence="2">4.2.1.1</ecNumber>
    </recommendedName>
    <alternativeName>
        <fullName evidence="12">Carbonic anhydrase</fullName>
    </alternativeName>
    <alternativeName>
        <fullName evidence="13">Carboxysome shell protein CsoS3</fullName>
    </alternativeName>
</protein>
<keyword evidence="11" id="KW-1283">Bacterial microcompartment</keyword>
<keyword evidence="8" id="KW-1282">Carboxysome</keyword>
<gene>
    <name evidence="19" type="ORF">MNBD_GAMMA18-41</name>
</gene>
<evidence type="ECO:0000259" key="17">
    <source>
        <dbReference type="Pfam" id="PF20686"/>
    </source>
</evidence>
<feature type="domain" description="Carboxysome Shell Carbonic Anhydrase N-terminal" evidence="18">
    <location>
        <begin position="41"/>
        <end position="133"/>
    </location>
</feature>
<dbReference type="NCBIfam" id="TIGR02701">
    <property type="entry name" value="shell_carb_anhy"/>
    <property type="match status" value="1"/>
</dbReference>
<dbReference type="InterPro" id="IPR043065">
    <property type="entry name" value="CsoSCA_N_sf"/>
</dbReference>
<dbReference type="Gene3D" id="3.30.1330.140">
    <property type="entry name" value="Carboxysome Shell Carbonic Anhydrase, C-terminal domain"/>
    <property type="match status" value="1"/>
</dbReference>
<evidence type="ECO:0000256" key="3">
    <source>
        <dbReference type="ARBA" id="ARBA00022723"/>
    </source>
</evidence>
<evidence type="ECO:0000256" key="6">
    <source>
        <dbReference type="ARBA" id="ARBA00023300"/>
    </source>
</evidence>
<evidence type="ECO:0000256" key="15">
    <source>
        <dbReference type="SAM" id="MobiDB-lite"/>
    </source>
</evidence>
<evidence type="ECO:0000256" key="14">
    <source>
        <dbReference type="ARBA" id="ARBA00048348"/>
    </source>
</evidence>
<dbReference type="GO" id="GO:0015977">
    <property type="term" value="P:carbon fixation"/>
    <property type="evidence" value="ECO:0007669"/>
    <property type="project" value="UniProtKB-KW"/>
</dbReference>
<evidence type="ECO:0000256" key="11">
    <source>
        <dbReference type="ARBA" id="ARBA00024446"/>
    </source>
</evidence>
<keyword evidence="3" id="KW-0479">Metal-binding</keyword>
<reference evidence="19" key="1">
    <citation type="submission" date="2018-06" db="EMBL/GenBank/DDBJ databases">
        <authorList>
            <person name="Zhirakovskaya E."/>
        </authorList>
    </citation>
    <scope>NUCLEOTIDE SEQUENCE</scope>
</reference>
<evidence type="ECO:0000256" key="5">
    <source>
        <dbReference type="ARBA" id="ARBA00023239"/>
    </source>
</evidence>
<dbReference type="InterPro" id="IPR048539">
    <property type="entry name" value="CsoSCA_cat"/>
</dbReference>
<name>A0A3B1A7Z2_9ZZZZ</name>
<evidence type="ECO:0000256" key="7">
    <source>
        <dbReference type="ARBA" id="ARBA00023587"/>
    </source>
</evidence>